<feature type="transmembrane region" description="Helical" evidence="14">
    <location>
        <begin position="82"/>
        <end position="100"/>
    </location>
</feature>
<feature type="transmembrane region" description="Helical" evidence="14">
    <location>
        <begin position="106"/>
        <end position="128"/>
    </location>
</feature>
<evidence type="ECO:0000256" key="12">
    <source>
        <dbReference type="ARBA" id="ARBA00032932"/>
    </source>
</evidence>
<comment type="subcellular location">
    <subcellularLocation>
        <location evidence="1 14">Cell membrane</location>
        <topology evidence="1 14">Multi-pass membrane protein</topology>
    </subcellularLocation>
</comment>
<keyword evidence="9 14" id="KW-0472">Membrane</keyword>
<keyword evidence="5 14" id="KW-1003">Cell membrane</keyword>
<comment type="miscellaneous">
    <text evidence="14">Bacitracin is thought to be involved in the inhibition of peptidoglycan synthesis by sequestering undecaprenyl diphosphate, thereby reducing the pool of lipid carrier available.</text>
</comment>
<reference evidence="15 16" key="1">
    <citation type="submission" date="2019-05" db="EMBL/GenBank/DDBJ databases">
        <title>Verrucobacter flavum gen. nov., sp. nov. a new member of the family Verrucomicrobiaceae.</title>
        <authorList>
            <person name="Szuroczki S."/>
            <person name="Abbaszade G."/>
            <person name="Szabo A."/>
            <person name="Felfoldi T."/>
            <person name="Schumann P."/>
            <person name="Boka K."/>
            <person name="Keki Z."/>
            <person name="Toumi M."/>
            <person name="Toth E."/>
        </authorList>
    </citation>
    <scope>NUCLEOTIDE SEQUENCE [LARGE SCALE GENOMIC DNA]</scope>
    <source>
        <strain evidence="15 16">MG-N-17</strain>
    </source>
</reference>
<dbReference type="Pfam" id="PF02673">
    <property type="entry name" value="BacA"/>
    <property type="match status" value="1"/>
</dbReference>
<dbReference type="AlphaFoldDB" id="A0A5R8KGK1"/>
<gene>
    <name evidence="14" type="primary">uppP</name>
    <name evidence="15" type="ORF">FEM03_07865</name>
</gene>
<evidence type="ECO:0000256" key="14">
    <source>
        <dbReference type="HAMAP-Rule" id="MF_01006"/>
    </source>
</evidence>
<organism evidence="15 16">
    <name type="scientific">Phragmitibacter flavus</name>
    <dbReference type="NCBI Taxonomy" id="2576071"/>
    <lineage>
        <taxon>Bacteria</taxon>
        <taxon>Pseudomonadati</taxon>
        <taxon>Verrucomicrobiota</taxon>
        <taxon>Verrucomicrobiia</taxon>
        <taxon>Verrucomicrobiales</taxon>
        <taxon>Verrucomicrobiaceae</taxon>
        <taxon>Phragmitibacter</taxon>
    </lineage>
</organism>
<keyword evidence="7 14" id="KW-0378">Hydrolase</keyword>
<dbReference type="GO" id="GO:0005886">
    <property type="term" value="C:plasma membrane"/>
    <property type="evidence" value="ECO:0007669"/>
    <property type="project" value="UniProtKB-SubCell"/>
</dbReference>
<dbReference type="PANTHER" id="PTHR30622:SF2">
    <property type="entry name" value="UNDECAPRENYL-DIPHOSPHATASE"/>
    <property type="match status" value="1"/>
</dbReference>
<dbReference type="GO" id="GO:0008360">
    <property type="term" value="P:regulation of cell shape"/>
    <property type="evidence" value="ECO:0007669"/>
    <property type="project" value="UniProtKB-KW"/>
</dbReference>
<dbReference type="GO" id="GO:0046677">
    <property type="term" value="P:response to antibiotic"/>
    <property type="evidence" value="ECO:0007669"/>
    <property type="project" value="UniProtKB-UniRule"/>
</dbReference>
<evidence type="ECO:0000256" key="10">
    <source>
        <dbReference type="ARBA" id="ARBA00023251"/>
    </source>
</evidence>
<keyword evidence="14" id="KW-0573">Peptidoglycan synthesis</keyword>
<dbReference type="GO" id="GO:0050380">
    <property type="term" value="F:undecaprenyl-diphosphatase activity"/>
    <property type="evidence" value="ECO:0007669"/>
    <property type="project" value="UniProtKB-UniRule"/>
</dbReference>
<evidence type="ECO:0000313" key="16">
    <source>
        <dbReference type="Proteomes" id="UP000306196"/>
    </source>
</evidence>
<dbReference type="Proteomes" id="UP000306196">
    <property type="component" value="Unassembled WGS sequence"/>
</dbReference>
<proteinExistence type="inferred from homology"/>
<comment type="caution">
    <text evidence="15">The sequence shown here is derived from an EMBL/GenBank/DDBJ whole genome shotgun (WGS) entry which is preliminary data.</text>
</comment>
<accession>A0A5R8KGK1</accession>
<evidence type="ECO:0000256" key="9">
    <source>
        <dbReference type="ARBA" id="ARBA00023136"/>
    </source>
</evidence>
<dbReference type="HAMAP" id="MF_01006">
    <property type="entry name" value="Undec_diphosphatase"/>
    <property type="match status" value="1"/>
</dbReference>
<sequence>MNIIEAIILGLVQGLTEFLPVSSSGHIELGTFLLGVKAADNLLFSVVVHAATALSTVVVFRKDIVAILLDLLKFRWNEGTKLAMLIAVSMVPVGLVGVFFEKEVEAFFGGKIIFVGAMLMVTATLLTVTHFASKRSGEVTFGRALVIGLAQMVAILPGISRSGATICTALLVGVSRENAARFSFLMVLPPILGACLLKVLKFVKEPAMAEGVTGGVLTAGFLAAFLAGLAACVWMISIVKRGKLIYFAIYCAVVGLVAVVGGLMVGAR</sequence>
<dbReference type="GO" id="GO:0071555">
    <property type="term" value="P:cell wall organization"/>
    <property type="evidence" value="ECO:0007669"/>
    <property type="project" value="UniProtKB-KW"/>
</dbReference>
<evidence type="ECO:0000256" key="5">
    <source>
        <dbReference type="ARBA" id="ARBA00022475"/>
    </source>
</evidence>
<feature type="transmembrane region" description="Helical" evidence="14">
    <location>
        <begin position="244"/>
        <end position="267"/>
    </location>
</feature>
<dbReference type="PANTHER" id="PTHR30622">
    <property type="entry name" value="UNDECAPRENYL-DIPHOSPHATASE"/>
    <property type="match status" value="1"/>
</dbReference>
<evidence type="ECO:0000256" key="8">
    <source>
        <dbReference type="ARBA" id="ARBA00022989"/>
    </source>
</evidence>
<dbReference type="InterPro" id="IPR003824">
    <property type="entry name" value="UppP"/>
</dbReference>
<feature type="transmembrane region" description="Helical" evidence="14">
    <location>
        <begin position="179"/>
        <end position="200"/>
    </location>
</feature>
<dbReference type="EMBL" id="VAUV01000005">
    <property type="protein sequence ID" value="TLD71434.1"/>
    <property type="molecule type" value="Genomic_DNA"/>
</dbReference>
<keyword evidence="14" id="KW-0133">Cell shape</keyword>
<evidence type="ECO:0000256" key="11">
    <source>
        <dbReference type="ARBA" id="ARBA00032707"/>
    </source>
</evidence>
<evidence type="ECO:0000256" key="3">
    <source>
        <dbReference type="ARBA" id="ARBA00012374"/>
    </source>
</evidence>
<evidence type="ECO:0000256" key="2">
    <source>
        <dbReference type="ARBA" id="ARBA00010621"/>
    </source>
</evidence>
<evidence type="ECO:0000256" key="7">
    <source>
        <dbReference type="ARBA" id="ARBA00022801"/>
    </source>
</evidence>
<keyword evidence="8 14" id="KW-1133">Transmembrane helix</keyword>
<evidence type="ECO:0000256" key="13">
    <source>
        <dbReference type="ARBA" id="ARBA00047594"/>
    </source>
</evidence>
<keyword evidence="6 14" id="KW-0812">Transmembrane</keyword>
<dbReference type="EC" id="3.6.1.27" evidence="3 14"/>
<comment type="similarity">
    <text evidence="2 14">Belongs to the UppP family.</text>
</comment>
<name>A0A5R8KGK1_9BACT</name>
<comment type="function">
    <text evidence="14">Catalyzes the dephosphorylation of undecaprenyl diphosphate (UPP). Confers resistance to bacitracin.</text>
</comment>
<feature type="transmembrane region" description="Helical" evidence="14">
    <location>
        <begin position="212"/>
        <end position="238"/>
    </location>
</feature>
<keyword evidence="14" id="KW-0961">Cell wall biogenesis/degradation</keyword>
<feature type="transmembrane region" description="Helical" evidence="14">
    <location>
        <begin position="140"/>
        <end position="159"/>
    </location>
</feature>
<dbReference type="GO" id="GO:0009252">
    <property type="term" value="P:peptidoglycan biosynthetic process"/>
    <property type="evidence" value="ECO:0007669"/>
    <property type="project" value="UniProtKB-KW"/>
</dbReference>
<dbReference type="RefSeq" id="WP_138085647.1">
    <property type="nucleotide sequence ID" value="NZ_VAUV01000005.1"/>
</dbReference>
<dbReference type="OrthoDB" id="9808289at2"/>
<evidence type="ECO:0000313" key="15">
    <source>
        <dbReference type="EMBL" id="TLD71434.1"/>
    </source>
</evidence>
<feature type="transmembrane region" description="Helical" evidence="14">
    <location>
        <begin position="42"/>
        <end position="61"/>
    </location>
</feature>
<protein>
    <recommendedName>
        <fullName evidence="4 14">Undecaprenyl-diphosphatase</fullName>
        <ecNumber evidence="3 14">3.6.1.27</ecNumber>
    </recommendedName>
    <alternativeName>
        <fullName evidence="12 14">Bacitracin resistance protein</fullName>
    </alternativeName>
    <alternativeName>
        <fullName evidence="11 14">Undecaprenyl pyrophosphate phosphatase</fullName>
    </alternativeName>
</protein>
<evidence type="ECO:0000256" key="4">
    <source>
        <dbReference type="ARBA" id="ARBA00021581"/>
    </source>
</evidence>
<comment type="catalytic activity">
    <reaction evidence="13 14">
        <text>di-trans,octa-cis-undecaprenyl diphosphate + H2O = di-trans,octa-cis-undecaprenyl phosphate + phosphate + H(+)</text>
        <dbReference type="Rhea" id="RHEA:28094"/>
        <dbReference type="ChEBI" id="CHEBI:15377"/>
        <dbReference type="ChEBI" id="CHEBI:15378"/>
        <dbReference type="ChEBI" id="CHEBI:43474"/>
        <dbReference type="ChEBI" id="CHEBI:58405"/>
        <dbReference type="ChEBI" id="CHEBI:60392"/>
        <dbReference type="EC" id="3.6.1.27"/>
    </reaction>
</comment>
<evidence type="ECO:0000256" key="6">
    <source>
        <dbReference type="ARBA" id="ARBA00022692"/>
    </source>
</evidence>
<keyword evidence="16" id="KW-1185">Reference proteome</keyword>
<evidence type="ECO:0000256" key="1">
    <source>
        <dbReference type="ARBA" id="ARBA00004651"/>
    </source>
</evidence>
<keyword evidence="10 14" id="KW-0046">Antibiotic resistance</keyword>